<evidence type="ECO:0000256" key="4">
    <source>
        <dbReference type="ARBA" id="ARBA00022490"/>
    </source>
</evidence>
<dbReference type="PRINTS" id="PR00773">
    <property type="entry name" value="GRPEPROTEIN"/>
</dbReference>
<dbReference type="InterPro" id="IPR013805">
    <property type="entry name" value="GrpE_CC"/>
</dbReference>
<comment type="subunit">
    <text evidence="3">Homodimer.</text>
</comment>
<evidence type="ECO:0008006" key="8">
    <source>
        <dbReference type="Google" id="ProtNLM"/>
    </source>
</evidence>
<dbReference type="FunFam" id="2.30.22.10:FF:000001">
    <property type="entry name" value="Protein GrpE"/>
    <property type="match status" value="1"/>
</dbReference>
<dbReference type="EMBL" id="UINC01000128">
    <property type="protein sequence ID" value="SUZ49655.1"/>
    <property type="molecule type" value="Genomic_DNA"/>
</dbReference>
<gene>
    <name evidence="7" type="ORF">METZ01_LOCUS2509</name>
</gene>
<dbReference type="InterPro" id="IPR000740">
    <property type="entry name" value="GrpE"/>
</dbReference>
<dbReference type="GO" id="GO:0051087">
    <property type="term" value="F:protein-folding chaperone binding"/>
    <property type="evidence" value="ECO:0007669"/>
    <property type="project" value="InterPro"/>
</dbReference>
<accession>A0A381N538</accession>
<dbReference type="SUPFAM" id="SSF58014">
    <property type="entry name" value="Coiled-coil domain of nucleotide exchange factor GrpE"/>
    <property type="match status" value="1"/>
</dbReference>
<dbReference type="Pfam" id="PF01025">
    <property type="entry name" value="GrpE"/>
    <property type="match status" value="1"/>
</dbReference>
<evidence type="ECO:0000256" key="6">
    <source>
        <dbReference type="ARBA" id="ARBA00023186"/>
    </source>
</evidence>
<dbReference type="PROSITE" id="PS01071">
    <property type="entry name" value="GRPE"/>
    <property type="match status" value="1"/>
</dbReference>
<sequence>MLQYEGENVIISFLGIADDLQRMIDSVDGEKSQNAESLMEGINLILEKLHRRLGALKVEPFDSEGIKFDPELHDAMMTQSSDDHEDGVVIQEFEKGYKYKDRVIRHAKVIVNSQENDKD</sequence>
<keyword evidence="4" id="KW-0963">Cytoplasm</keyword>
<dbReference type="Gene3D" id="2.30.22.10">
    <property type="entry name" value="Head domain of nucleotide exchange factor GrpE"/>
    <property type="match status" value="1"/>
</dbReference>
<dbReference type="CDD" id="cd00446">
    <property type="entry name" value="GrpE"/>
    <property type="match status" value="1"/>
</dbReference>
<reference evidence="7" key="1">
    <citation type="submission" date="2018-05" db="EMBL/GenBank/DDBJ databases">
        <authorList>
            <person name="Lanie J.A."/>
            <person name="Ng W.-L."/>
            <person name="Kazmierczak K.M."/>
            <person name="Andrzejewski T.M."/>
            <person name="Davidsen T.M."/>
            <person name="Wayne K.J."/>
            <person name="Tettelin H."/>
            <person name="Glass J.I."/>
            <person name="Rusch D."/>
            <person name="Podicherti R."/>
            <person name="Tsui H.-C.T."/>
            <person name="Winkler M.E."/>
        </authorList>
    </citation>
    <scope>NUCLEOTIDE SEQUENCE</scope>
</reference>
<dbReference type="SUPFAM" id="SSF51064">
    <property type="entry name" value="Head domain of nucleotide exchange factor GrpE"/>
    <property type="match status" value="1"/>
</dbReference>
<evidence type="ECO:0000256" key="3">
    <source>
        <dbReference type="ARBA" id="ARBA00011738"/>
    </source>
</evidence>
<evidence type="ECO:0000256" key="5">
    <source>
        <dbReference type="ARBA" id="ARBA00023016"/>
    </source>
</evidence>
<evidence type="ECO:0000256" key="2">
    <source>
        <dbReference type="ARBA" id="ARBA00009054"/>
    </source>
</evidence>
<dbReference type="AlphaFoldDB" id="A0A381N538"/>
<proteinExistence type="inferred from homology"/>
<keyword evidence="5" id="KW-0346">Stress response</keyword>
<dbReference type="InterPro" id="IPR009012">
    <property type="entry name" value="GrpE_head"/>
</dbReference>
<comment type="similarity">
    <text evidence="2">Belongs to the GrpE family.</text>
</comment>
<organism evidence="7">
    <name type="scientific">marine metagenome</name>
    <dbReference type="NCBI Taxonomy" id="408172"/>
    <lineage>
        <taxon>unclassified sequences</taxon>
        <taxon>metagenomes</taxon>
        <taxon>ecological metagenomes</taxon>
    </lineage>
</organism>
<keyword evidence="6" id="KW-0143">Chaperone</keyword>
<dbReference type="GO" id="GO:0005737">
    <property type="term" value="C:cytoplasm"/>
    <property type="evidence" value="ECO:0007669"/>
    <property type="project" value="UniProtKB-SubCell"/>
</dbReference>
<evidence type="ECO:0000256" key="1">
    <source>
        <dbReference type="ARBA" id="ARBA00004496"/>
    </source>
</evidence>
<protein>
    <recommendedName>
        <fullName evidence="8">Nucleotide exchange factor GrpE</fullName>
    </recommendedName>
</protein>
<dbReference type="GO" id="GO:0042803">
    <property type="term" value="F:protein homodimerization activity"/>
    <property type="evidence" value="ECO:0007669"/>
    <property type="project" value="InterPro"/>
</dbReference>
<dbReference type="GO" id="GO:0000774">
    <property type="term" value="F:adenyl-nucleotide exchange factor activity"/>
    <property type="evidence" value="ECO:0007669"/>
    <property type="project" value="InterPro"/>
</dbReference>
<dbReference type="PANTHER" id="PTHR21237:SF23">
    <property type="entry name" value="GRPE PROTEIN HOMOLOG, MITOCHONDRIAL"/>
    <property type="match status" value="1"/>
</dbReference>
<comment type="subcellular location">
    <subcellularLocation>
        <location evidence="1">Cytoplasm</location>
    </subcellularLocation>
</comment>
<evidence type="ECO:0000313" key="7">
    <source>
        <dbReference type="EMBL" id="SUZ49655.1"/>
    </source>
</evidence>
<dbReference type="PANTHER" id="PTHR21237">
    <property type="entry name" value="GRPE PROTEIN"/>
    <property type="match status" value="1"/>
</dbReference>
<dbReference type="GO" id="GO:0051082">
    <property type="term" value="F:unfolded protein binding"/>
    <property type="evidence" value="ECO:0007669"/>
    <property type="project" value="TreeGrafter"/>
</dbReference>
<dbReference type="GO" id="GO:0006457">
    <property type="term" value="P:protein folding"/>
    <property type="evidence" value="ECO:0007669"/>
    <property type="project" value="InterPro"/>
</dbReference>
<name>A0A381N538_9ZZZZ</name>
<dbReference type="Gene3D" id="3.90.20.20">
    <property type="match status" value="1"/>
</dbReference>